<accession>A0A9K3JE92</accession>
<organism evidence="1 2">
    <name type="scientific">Helianthus annuus</name>
    <name type="common">Common sunflower</name>
    <dbReference type="NCBI Taxonomy" id="4232"/>
    <lineage>
        <taxon>Eukaryota</taxon>
        <taxon>Viridiplantae</taxon>
        <taxon>Streptophyta</taxon>
        <taxon>Embryophyta</taxon>
        <taxon>Tracheophyta</taxon>
        <taxon>Spermatophyta</taxon>
        <taxon>Magnoliopsida</taxon>
        <taxon>eudicotyledons</taxon>
        <taxon>Gunneridae</taxon>
        <taxon>Pentapetalae</taxon>
        <taxon>asterids</taxon>
        <taxon>campanulids</taxon>
        <taxon>Asterales</taxon>
        <taxon>Asteraceae</taxon>
        <taxon>Asteroideae</taxon>
        <taxon>Heliantheae alliance</taxon>
        <taxon>Heliantheae</taxon>
        <taxon>Helianthus</taxon>
    </lineage>
</organism>
<reference evidence="1" key="2">
    <citation type="submission" date="2020-06" db="EMBL/GenBank/DDBJ databases">
        <title>Helianthus annuus Genome sequencing and assembly Release 2.</title>
        <authorList>
            <person name="Gouzy J."/>
            <person name="Langlade N."/>
            <person name="Munos S."/>
        </authorList>
    </citation>
    <scope>NUCLEOTIDE SEQUENCE</scope>
    <source>
        <tissue evidence="1">Leaves</tissue>
    </source>
</reference>
<sequence length="69" mass="7627">MMMMGGGEEEETVCSDSRHGYEQGLYGRSVAGETMITLGARGDDKSLFHDSAAKLKGRKVQFDSIKLRR</sequence>
<name>A0A9K3JE92_HELAN</name>
<proteinExistence type="predicted"/>
<dbReference type="EMBL" id="MNCJ02000318">
    <property type="protein sequence ID" value="KAF5814001.1"/>
    <property type="molecule type" value="Genomic_DNA"/>
</dbReference>
<comment type="caution">
    <text evidence="1">The sequence shown here is derived from an EMBL/GenBank/DDBJ whole genome shotgun (WGS) entry which is preliminary data.</text>
</comment>
<evidence type="ECO:0000313" key="2">
    <source>
        <dbReference type="Proteomes" id="UP000215914"/>
    </source>
</evidence>
<reference evidence="1" key="1">
    <citation type="journal article" date="2017" name="Nature">
        <title>The sunflower genome provides insights into oil metabolism, flowering and Asterid evolution.</title>
        <authorList>
            <person name="Badouin H."/>
            <person name="Gouzy J."/>
            <person name="Grassa C.J."/>
            <person name="Murat F."/>
            <person name="Staton S.E."/>
            <person name="Cottret L."/>
            <person name="Lelandais-Briere C."/>
            <person name="Owens G.L."/>
            <person name="Carrere S."/>
            <person name="Mayjonade B."/>
            <person name="Legrand L."/>
            <person name="Gill N."/>
            <person name="Kane N.C."/>
            <person name="Bowers J.E."/>
            <person name="Hubner S."/>
            <person name="Bellec A."/>
            <person name="Berard A."/>
            <person name="Berges H."/>
            <person name="Blanchet N."/>
            <person name="Boniface M.C."/>
            <person name="Brunel D."/>
            <person name="Catrice O."/>
            <person name="Chaidir N."/>
            <person name="Claudel C."/>
            <person name="Donnadieu C."/>
            <person name="Faraut T."/>
            <person name="Fievet G."/>
            <person name="Helmstetter N."/>
            <person name="King M."/>
            <person name="Knapp S.J."/>
            <person name="Lai Z."/>
            <person name="Le Paslier M.C."/>
            <person name="Lippi Y."/>
            <person name="Lorenzon L."/>
            <person name="Mandel J.R."/>
            <person name="Marage G."/>
            <person name="Marchand G."/>
            <person name="Marquand E."/>
            <person name="Bret-Mestries E."/>
            <person name="Morien E."/>
            <person name="Nambeesan S."/>
            <person name="Nguyen T."/>
            <person name="Pegot-Espagnet P."/>
            <person name="Pouilly N."/>
            <person name="Raftis F."/>
            <person name="Sallet E."/>
            <person name="Schiex T."/>
            <person name="Thomas J."/>
            <person name="Vandecasteele C."/>
            <person name="Vares D."/>
            <person name="Vear F."/>
            <person name="Vautrin S."/>
            <person name="Crespi M."/>
            <person name="Mangin B."/>
            <person name="Burke J.M."/>
            <person name="Salse J."/>
            <person name="Munos S."/>
            <person name="Vincourt P."/>
            <person name="Rieseberg L.H."/>
            <person name="Langlade N.B."/>
        </authorList>
    </citation>
    <scope>NUCLEOTIDE SEQUENCE</scope>
    <source>
        <tissue evidence="1">Leaves</tissue>
    </source>
</reference>
<evidence type="ECO:0000313" key="1">
    <source>
        <dbReference type="EMBL" id="KAF5814001.1"/>
    </source>
</evidence>
<gene>
    <name evidence="1" type="ORF">HanXRQr2_Chr03g0105501</name>
</gene>
<dbReference type="Proteomes" id="UP000215914">
    <property type="component" value="Unassembled WGS sequence"/>
</dbReference>
<dbReference type="AlphaFoldDB" id="A0A9K3JE92"/>
<dbReference type="Gramene" id="mRNA:HanXRQr2_Chr03g0105501">
    <property type="protein sequence ID" value="mRNA:HanXRQr2_Chr03g0105501"/>
    <property type="gene ID" value="HanXRQr2_Chr03g0105501"/>
</dbReference>
<keyword evidence="2" id="KW-1185">Reference proteome</keyword>
<protein>
    <submittedName>
        <fullName evidence="1">Uncharacterized protein</fullName>
    </submittedName>
</protein>